<evidence type="ECO:0000313" key="13">
    <source>
        <dbReference type="EMBL" id="OGY34405.1"/>
    </source>
</evidence>
<evidence type="ECO:0000256" key="5">
    <source>
        <dbReference type="ARBA" id="ARBA00022801"/>
    </source>
</evidence>
<dbReference type="Pfam" id="PF00633">
    <property type="entry name" value="HHH"/>
    <property type="match status" value="1"/>
</dbReference>
<sequence length="217" mass="24770">MAKPRKYNLQERKRRAAVIHKKLEKLFPGNLATPLNYKTPFQLLVAVILSAQCTDDRVNIVTQPLFKKYRDAKAFANADKIELEKMIFSTGFYRAKTKALIGSAQIIAGEYKGKLPDTMQELLQLPGVGRKTANVILGHIFDTVEGIAVDTHVRRLAKKFGLTSENDPDKIEKDLCELLPQTYWWNFSYRLKAYGRIYSKAHQKELDTDPISKQLAQ</sequence>
<dbReference type="GO" id="GO:0046872">
    <property type="term" value="F:metal ion binding"/>
    <property type="evidence" value="ECO:0007669"/>
    <property type="project" value="UniProtKB-KW"/>
</dbReference>
<dbReference type="GO" id="GO:0006285">
    <property type="term" value="P:base-excision repair, AP site formation"/>
    <property type="evidence" value="ECO:0007669"/>
    <property type="project" value="TreeGrafter"/>
</dbReference>
<dbReference type="EC" id="4.2.99.18" evidence="10"/>
<evidence type="ECO:0000256" key="6">
    <source>
        <dbReference type="ARBA" id="ARBA00023004"/>
    </source>
</evidence>
<comment type="caution">
    <text evidence="13">The sequence shown here is derived from an EMBL/GenBank/DDBJ whole genome shotgun (WGS) entry which is preliminary data.</text>
</comment>
<reference evidence="13 14" key="1">
    <citation type="journal article" date="2016" name="Nat. Commun.">
        <title>Thousands of microbial genomes shed light on interconnected biogeochemical processes in an aquifer system.</title>
        <authorList>
            <person name="Anantharaman K."/>
            <person name="Brown C.T."/>
            <person name="Hug L.A."/>
            <person name="Sharon I."/>
            <person name="Castelle C.J."/>
            <person name="Probst A.J."/>
            <person name="Thomas B.C."/>
            <person name="Singh A."/>
            <person name="Wilkins M.J."/>
            <person name="Karaoz U."/>
            <person name="Brodie E.L."/>
            <person name="Williams K.H."/>
            <person name="Hubbard S.S."/>
            <person name="Banfield J.F."/>
        </authorList>
    </citation>
    <scope>NUCLEOTIDE SEQUENCE [LARGE SCALE GENOMIC DNA]</scope>
</reference>
<evidence type="ECO:0000259" key="11">
    <source>
        <dbReference type="SMART" id="SM00278"/>
    </source>
</evidence>
<dbReference type="PIRSF" id="PIRSF001435">
    <property type="entry name" value="Nth"/>
    <property type="match status" value="1"/>
</dbReference>
<dbReference type="GO" id="GO:0019104">
    <property type="term" value="F:DNA N-glycosylase activity"/>
    <property type="evidence" value="ECO:0007669"/>
    <property type="project" value="UniProtKB-UniRule"/>
</dbReference>
<dbReference type="HAMAP" id="MF_00942">
    <property type="entry name" value="Nth"/>
    <property type="match status" value="1"/>
</dbReference>
<keyword evidence="2" id="KW-0004">4Fe-4S</keyword>
<dbReference type="Gene3D" id="1.10.340.30">
    <property type="entry name" value="Hypothetical protein, domain 2"/>
    <property type="match status" value="1"/>
</dbReference>
<dbReference type="AlphaFoldDB" id="A0A1G1X322"/>
<dbReference type="SMART" id="SM00478">
    <property type="entry name" value="ENDO3c"/>
    <property type="match status" value="1"/>
</dbReference>
<feature type="domain" description="Helix-hairpin-helix DNA-binding motif class 1" evidence="11">
    <location>
        <begin position="120"/>
        <end position="139"/>
    </location>
</feature>
<dbReference type="PROSITE" id="PS01155">
    <property type="entry name" value="ENDONUCLEASE_III_2"/>
    <property type="match status" value="1"/>
</dbReference>
<keyword evidence="8 10" id="KW-0234">DNA repair</keyword>
<keyword evidence="4 10" id="KW-0227">DNA damage</keyword>
<keyword evidence="9 10" id="KW-0326">Glycosidase</keyword>
<evidence type="ECO:0000313" key="14">
    <source>
        <dbReference type="Proteomes" id="UP000177528"/>
    </source>
</evidence>
<dbReference type="InterPro" id="IPR004036">
    <property type="entry name" value="Endonuclease-III-like_CS2"/>
</dbReference>
<dbReference type="FunFam" id="1.10.340.30:FF:000001">
    <property type="entry name" value="Endonuclease III"/>
    <property type="match status" value="1"/>
</dbReference>
<evidence type="ECO:0000256" key="10">
    <source>
        <dbReference type="HAMAP-Rule" id="MF_00942"/>
    </source>
</evidence>
<proteinExistence type="inferred from homology"/>
<dbReference type="InterPro" id="IPR003265">
    <property type="entry name" value="HhH-GPD_domain"/>
</dbReference>
<evidence type="ECO:0000256" key="1">
    <source>
        <dbReference type="ARBA" id="ARBA00008343"/>
    </source>
</evidence>
<name>A0A1G1X322_9BACT</name>
<dbReference type="PANTHER" id="PTHR10359:SF18">
    <property type="entry name" value="ENDONUCLEASE III"/>
    <property type="match status" value="1"/>
</dbReference>
<evidence type="ECO:0000256" key="2">
    <source>
        <dbReference type="ARBA" id="ARBA00022485"/>
    </source>
</evidence>
<keyword evidence="5 10" id="KW-0378">Hydrolase</keyword>
<evidence type="ECO:0000256" key="3">
    <source>
        <dbReference type="ARBA" id="ARBA00022723"/>
    </source>
</evidence>
<dbReference type="PANTHER" id="PTHR10359">
    <property type="entry name" value="A/G-SPECIFIC ADENINE GLYCOSYLASE/ENDONUCLEASE III"/>
    <property type="match status" value="1"/>
</dbReference>
<dbReference type="InterPro" id="IPR003583">
    <property type="entry name" value="Hlx-hairpin-Hlx_DNA-bd_motif"/>
</dbReference>
<dbReference type="InterPro" id="IPR011257">
    <property type="entry name" value="DNA_glycosylase"/>
</dbReference>
<dbReference type="SUPFAM" id="SSF48150">
    <property type="entry name" value="DNA-glycosylase"/>
    <property type="match status" value="1"/>
</dbReference>
<dbReference type="Gene3D" id="1.10.1670.10">
    <property type="entry name" value="Helix-hairpin-Helix base-excision DNA repair enzymes (C-terminal)"/>
    <property type="match status" value="1"/>
</dbReference>
<feature type="domain" description="HhH-GPD" evidence="12">
    <location>
        <begin position="49"/>
        <end position="197"/>
    </location>
</feature>
<evidence type="ECO:0000256" key="7">
    <source>
        <dbReference type="ARBA" id="ARBA00023014"/>
    </source>
</evidence>
<comment type="catalytic activity">
    <reaction evidence="10">
        <text>2'-deoxyribonucleotide-(2'-deoxyribose 5'-phosphate)-2'-deoxyribonucleotide-DNA = a 3'-end 2'-deoxyribonucleotide-(2,3-dehydro-2,3-deoxyribose 5'-phosphate)-DNA + a 5'-end 5'-phospho-2'-deoxyribonucleoside-DNA + H(+)</text>
        <dbReference type="Rhea" id="RHEA:66592"/>
        <dbReference type="Rhea" id="RHEA-COMP:13180"/>
        <dbReference type="Rhea" id="RHEA-COMP:16897"/>
        <dbReference type="Rhea" id="RHEA-COMP:17067"/>
        <dbReference type="ChEBI" id="CHEBI:15378"/>
        <dbReference type="ChEBI" id="CHEBI:136412"/>
        <dbReference type="ChEBI" id="CHEBI:157695"/>
        <dbReference type="ChEBI" id="CHEBI:167181"/>
        <dbReference type="EC" id="4.2.99.18"/>
    </reaction>
</comment>
<protein>
    <recommendedName>
        <fullName evidence="10">Endonuclease III</fullName>
        <ecNumber evidence="10">4.2.99.18</ecNumber>
    </recommendedName>
    <alternativeName>
        <fullName evidence="10">DNA-(apurinic or apyrimidinic site) lyase</fullName>
    </alternativeName>
</protein>
<comment type="caution">
    <text evidence="10">Lacks conserved residue(s) required for the propagation of feature annotation.</text>
</comment>
<comment type="cofactor">
    <cofactor evidence="10">
        <name>[4Fe-4S] cluster</name>
        <dbReference type="ChEBI" id="CHEBI:49883"/>
    </cofactor>
    <text evidence="10">Binds 1 [4Fe-4S] cluster.</text>
</comment>
<comment type="function">
    <text evidence="10">DNA repair enzyme that has both DNA N-glycosylase activity and AP-lyase activity. The DNA N-glycosylase activity releases various damaged pyrimidines from DNA by cleaving the N-glycosidic bond, leaving an AP (apurinic/apyrimidinic) site. The AP-lyase activity cleaves the phosphodiester bond 3' to the AP site by a beta-elimination, leaving a 3'-terminal unsaturated sugar and a product with a terminal 5'-phosphate.</text>
</comment>
<evidence type="ECO:0000256" key="8">
    <source>
        <dbReference type="ARBA" id="ARBA00023204"/>
    </source>
</evidence>
<dbReference type="Pfam" id="PF00730">
    <property type="entry name" value="HhH-GPD"/>
    <property type="match status" value="1"/>
</dbReference>
<evidence type="ECO:0000259" key="12">
    <source>
        <dbReference type="SMART" id="SM00478"/>
    </source>
</evidence>
<dbReference type="GO" id="GO:0140078">
    <property type="term" value="F:class I DNA-(apurinic or apyrimidinic site) endonuclease activity"/>
    <property type="evidence" value="ECO:0007669"/>
    <property type="project" value="UniProtKB-EC"/>
</dbReference>
<evidence type="ECO:0000256" key="4">
    <source>
        <dbReference type="ARBA" id="ARBA00022763"/>
    </source>
</evidence>
<gene>
    <name evidence="10" type="primary">nth</name>
    <name evidence="13" type="ORF">A3D99_02740</name>
</gene>
<dbReference type="CDD" id="cd00056">
    <property type="entry name" value="ENDO3c"/>
    <property type="match status" value="1"/>
</dbReference>
<dbReference type="GO" id="GO:0051539">
    <property type="term" value="F:4 iron, 4 sulfur cluster binding"/>
    <property type="evidence" value="ECO:0007669"/>
    <property type="project" value="UniProtKB-KW"/>
</dbReference>
<organism evidence="13 14">
    <name type="scientific">Candidatus Andersenbacteria bacterium RIFCSPHIGHO2_12_FULL_45_11</name>
    <dbReference type="NCBI Taxonomy" id="1797281"/>
    <lineage>
        <taxon>Bacteria</taxon>
        <taxon>Candidatus Anderseniibacteriota</taxon>
    </lineage>
</organism>
<dbReference type="SMART" id="SM00278">
    <property type="entry name" value="HhH1"/>
    <property type="match status" value="1"/>
</dbReference>
<dbReference type="InterPro" id="IPR023170">
    <property type="entry name" value="HhH_base_excis_C"/>
</dbReference>
<dbReference type="Proteomes" id="UP000177528">
    <property type="component" value="Unassembled WGS sequence"/>
</dbReference>
<dbReference type="InterPro" id="IPR000445">
    <property type="entry name" value="HhH_motif"/>
</dbReference>
<accession>A0A1G1X322</accession>
<keyword evidence="3" id="KW-0479">Metal-binding</keyword>
<dbReference type="EMBL" id="MHHR01000014">
    <property type="protein sequence ID" value="OGY34405.1"/>
    <property type="molecule type" value="Genomic_DNA"/>
</dbReference>
<comment type="similarity">
    <text evidence="1 10">Belongs to the Nth/MutY family.</text>
</comment>
<keyword evidence="10" id="KW-0238">DNA-binding</keyword>
<evidence type="ECO:0000256" key="9">
    <source>
        <dbReference type="ARBA" id="ARBA00023295"/>
    </source>
</evidence>
<dbReference type="GO" id="GO:0003677">
    <property type="term" value="F:DNA binding"/>
    <property type="evidence" value="ECO:0007669"/>
    <property type="project" value="UniProtKB-UniRule"/>
</dbReference>
<dbReference type="InterPro" id="IPR005759">
    <property type="entry name" value="Nth"/>
</dbReference>
<keyword evidence="10" id="KW-0456">Lyase</keyword>
<keyword evidence="6" id="KW-0408">Iron</keyword>
<keyword evidence="7" id="KW-0411">Iron-sulfur</keyword>